<organism evidence="2 3">
    <name type="scientific">Rhizobium tumorigenes</name>
    <dbReference type="NCBI Taxonomy" id="2041385"/>
    <lineage>
        <taxon>Bacteria</taxon>
        <taxon>Pseudomonadati</taxon>
        <taxon>Pseudomonadota</taxon>
        <taxon>Alphaproteobacteria</taxon>
        <taxon>Hyphomicrobiales</taxon>
        <taxon>Rhizobiaceae</taxon>
        <taxon>Rhizobium/Agrobacterium group</taxon>
        <taxon>Rhizobium</taxon>
    </lineage>
</organism>
<dbReference type="Pfam" id="PF13692">
    <property type="entry name" value="Glyco_trans_1_4"/>
    <property type="match status" value="1"/>
</dbReference>
<dbReference type="CDD" id="cd03808">
    <property type="entry name" value="GT4_CapM-like"/>
    <property type="match status" value="1"/>
</dbReference>
<dbReference type="SUPFAM" id="SSF53756">
    <property type="entry name" value="UDP-Glycosyltransferase/glycogen phosphorylase"/>
    <property type="match status" value="1"/>
</dbReference>
<evidence type="ECO:0000259" key="1">
    <source>
        <dbReference type="Pfam" id="PF13477"/>
    </source>
</evidence>
<evidence type="ECO:0000313" key="2">
    <source>
        <dbReference type="EMBL" id="WFR97676.1"/>
    </source>
</evidence>
<accession>A0AAF1KW28</accession>
<dbReference type="Pfam" id="PF13477">
    <property type="entry name" value="Glyco_trans_4_2"/>
    <property type="match status" value="1"/>
</dbReference>
<dbReference type="PANTHER" id="PTHR12526">
    <property type="entry name" value="GLYCOSYLTRANSFERASE"/>
    <property type="match status" value="1"/>
</dbReference>
<dbReference type="KEGG" id="rtu:PR017_21050"/>
<dbReference type="Gene3D" id="3.40.50.2000">
    <property type="entry name" value="Glycogen Phosphorylase B"/>
    <property type="match status" value="2"/>
</dbReference>
<gene>
    <name evidence="2" type="ORF">PR017_21050</name>
</gene>
<dbReference type="PANTHER" id="PTHR12526:SF638">
    <property type="entry name" value="SPORE COAT PROTEIN SA"/>
    <property type="match status" value="1"/>
</dbReference>
<proteinExistence type="predicted"/>
<geneLocation type="plasmid" evidence="2 3">
    <name>pRt1078</name>
</geneLocation>
<keyword evidence="2" id="KW-0614">Plasmid</keyword>
<name>A0AAF1KW28_9HYPH</name>
<sequence length="378" mass="40266">MVTNKTRIAFVISEDWFFVSHFLPMLRAAQDAGLDPLIITRVGRCRSTLERLGARVIPLNVERRSIGPLAVASSVRRMAKILRAEKVDIVHCIALRSIILGGLAATLAGVRNRVMAVTGGGLLTANRGLGAGILRRLIKSSITLIALRGQNQFLFENVTDPLSFGLAPTASNVTIVPGAGVDPQFYTPAAPATAGALKIAMVSRMVWSKGADLAVEAVSIARARGYDVCLSLYGTPDPSNPRSLSEETLNSWSMRPGIKWQGATQDVRSVWAAHDLACLPTRGGEGLPRSILEAGACGRAILTTNVPGTRDFVREGQEGWLVPPDDVLALADRICALASSPALVAKAGVDARERIVAGFTEAHVEGQVSALYRRFLAS</sequence>
<dbReference type="GO" id="GO:0016757">
    <property type="term" value="F:glycosyltransferase activity"/>
    <property type="evidence" value="ECO:0007669"/>
    <property type="project" value="TreeGrafter"/>
</dbReference>
<dbReference type="RefSeq" id="WP_111217120.1">
    <property type="nucleotide sequence ID" value="NZ_CP117256.1"/>
</dbReference>
<protein>
    <submittedName>
        <fullName evidence="2">Glycosyltransferase family 4 protein</fullName>
    </submittedName>
</protein>
<reference evidence="2 3" key="1">
    <citation type="journal article" date="2018" name="Sci. Rep.">
        <title>Rhizobium tumorigenes sp. nov., a novel plant tumorigenic bacterium isolated from cane gall tumors on thornless blackberry.</title>
        <authorList>
            <person name="Kuzmanovi N."/>
            <person name="Smalla K."/>
            <person name="Gronow S."/>
            <person name="PuBawska J."/>
        </authorList>
    </citation>
    <scope>NUCLEOTIDE SEQUENCE [LARGE SCALE GENOMIC DNA]</scope>
    <source>
        <strain evidence="2 3">1078</strain>
    </source>
</reference>
<feature type="domain" description="Glycosyltransferase subfamily 4-like N-terminal" evidence="1">
    <location>
        <begin position="7"/>
        <end position="133"/>
    </location>
</feature>
<dbReference type="InterPro" id="IPR028098">
    <property type="entry name" value="Glyco_trans_4-like_N"/>
</dbReference>
<keyword evidence="3" id="KW-1185">Reference proteome</keyword>
<dbReference type="EMBL" id="CP117256">
    <property type="protein sequence ID" value="WFR97676.1"/>
    <property type="molecule type" value="Genomic_DNA"/>
</dbReference>
<dbReference type="Proteomes" id="UP000249499">
    <property type="component" value="Plasmid pRt1078"/>
</dbReference>
<dbReference type="AlphaFoldDB" id="A0AAF1KW28"/>
<evidence type="ECO:0000313" key="3">
    <source>
        <dbReference type="Proteomes" id="UP000249499"/>
    </source>
</evidence>
<reference evidence="3" key="2">
    <citation type="journal article" date="2023" name="MicrobiologyOpen">
        <title>Genomics of the tumorigenes clade of the family Rhizobiaceae and description of Rhizobium rhododendri sp. nov.</title>
        <authorList>
            <person name="Kuzmanovic N."/>
            <person name="diCenzo G.C."/>
            <person name="Bunk B."/>
            <person name="Sproeer C."/>
            <person name="Fruehling A."/>
            <person name="Neumann-Schaal M."/>
            <person name="Overmann J."/>
            <person name="Smalla K."/>
        </authorList>
    </citation>
    <scope>NUCLEOTIDE SEQUENCE [LARGE SCALE GENOMIC DNA]</scope>
    <source>
        <strain evidence="3">1078</strain>
        <plasmid evidence="3">pRt1078</plasmid>
    </source>
</reference>